<dbReference type="GO" id="GO:0005886">
    <property type="term" value="C:plasma membrane"/>
    <property type="evidence" value="ECO:0007669"/>
    <property type="project" value="TreeGrafter"/>
</dbReference>
<dbReference type="InterPro" id="IPR024079">
    <property type="entry name" value="MetalloPept_cat_dom_sf"/>
</dbReference>
<evidence type="ECO:0000259" key="2">
    <source>
        <dbReference type="Pfam" id="PF01431"/>
    </source>
</evidence>
<dbReference type="HOGENOM" id="CLU_445683_0_0_1"/>
<dbReference type="GO" id="GO:0016485">
    <property type="term" value="P:protein processing"/>
    <property type="evidence" value="ECO:0007669"/>
    <property type="project" value="TreeGrafter"/>
</dbReference>
<feature type="domain" description="Peptidase M13 C-terminal" evidence="2">
    <location>
        <begin position="444"/>
        <end position="554"/>
    </location>
</feature>
<dbReference type="PANTHER" id="PTHR11733">
    <property type="entry name" value="ZINC METALLOPROTEASE FAMILY M13 NEPRILYSIN-RELATED"/>
    <property type="match status" value="1"/>
</dbReference>
<organism evidence="3">
    <name type="scientific">Magallana gigas</name>
    <name type="common">Pacific oyster</name>
    <name type="synonym">Crassostrea gigas</name>
    <dbReference type="NCBI Taxonomy" id="29159"/>
    <lineage>
        <taxon>Eukaryota</taxon>
        <taxon>Metazoa</taxon>
        <taxon>Spiralia</taxon>
        <taxon>Lophotrochozoa</taxon>
        <taxon>Mollusca</taxon>
        <taxon>Bivalvia</taxon>
        <taxon>Autobranchia</taxon>
        <taxon>Pteriomorphia</taxon>
        <taxon>Ostreida</taxon>
        <taxon>Ostreoidea</taxon>
        <taxon>Ostreidae</taxon>
        <taxon>Magallana</taxon>
    </lineage>
</organism>
<dbReference type="PROSITE" id="PS51885">
    <property type="entry name" value="NEPRILYSIN"/>
    <property type="match status" value="1"/>
</dbReference>
<name>K1PLT7_MAGGI</name>
<dbReference type="InterPro" id="IPR000718">
    <property type="entry name" value="Peptidase_M13"/>
</dbReference>
<dbReference type="InParanoid" id="K1PLT7"/>
<protein>
    <submittedName>
        <fullName evidence="3">Neprilysin-2</fullName>
    </submittedName>
</protein>
<proteinExistence type="inferred from homology"/>
<dbReference type="Pfam" id="PF01431">
    <property type="entry name" value="Peptidase_M13"/>
    <property type="match status" value="1"/>
</dbReference>
<gene>
    <name evidence="3" type="ORF">CGI_10007611</name>
</gene>
<comment type="similarity">
    <text evidence="1">Belongs to the peptidase M13 family.</text>
</comment>
<evidence type="ECO:0000256" key="1">
    <source>
        <dbReference type="ARBA" id="ARBA00007357"/>
    </source>
</evidence>
<reference evidence="3" key="1">
    <citation type="journal article" date="2012" name="Nature">
        <title>The oyster genome reveals stress adaptation and complexity of shell formation.</title>
        <authorList>
            <person name="Zhang G."/>
            <person name="Fang X."/>
            <person name="Guo X."/>
            <person name="Li L."/>
            <person name="Luo R."/>
            <person name="Xu F."/>
            <person name="Yang P."/>
            <person name="Zhang L."/>
            <person name="Wang X."/>
            <person name="Qi H."/>
            <person name="Xiong Z."/>
            <person name="Que H."/>
            <person name="Xie Y."/>
            <person name="Holland P.W."/>
            <person name="Paps J."/>
            <person name="Zhu Y."/>
            <person name="Wu F."/>
            <person name="Chen Y."/>
            <person name="Wang J."/>
            <person name="Peng C."/>
            <person name="Meng J."/>
            <person name="Yang L."/>
            <person name="Liu J."/>
            <person name="Wen B."/>
            <person name="Zhang N."/>
            <person name="Huang Z."/>
            <person name="Zhu Q."/>
            <person name="Feng Y."/>
            <person name="Mount A."/>
            <person name="Hedgecock D."/>
            <person name="Xu Z."/>
            <person name="Liu Y."/>
            <person name="Domazet-Loso T."/>
            <person name="Du Y."/>
            <person name="Sun X."/>
            <person name="Zhang S."/>
            <person name="Liu B."/>
            <person name="Cheng P."/>
            <person name="Jiang X."/>
            <person name="Li J."/>
            <person name="Fan D."/>
            <person name="Wang W."/>
            <person name="Fu W."/>
            <person name="Wang T."/>
            <person name="Wang B."/>
            <person name="Zhang J."/>
            <person name="Peng Z."/>
            <person name="Li Y."/>
            <person name="Li N."/>
            <person name="Wang J."/>
            <person name="Chen M."/>
            <person name="He Y."/>
            <person name="Tan F."/>
            <person name="Song X."/>
            <person name="Zheng Q."/>
            <person name="Huang R."/>
            <person name="Yang H."/>
            <person name="Du X."/>
            <person name="Chen L."/>
            <person name="Yang M."/>
            <person name="Gaffney P.M."/>
            <person name="Wang S."/>
            <person name="Luo L."/>
            <person name="She Z."/>
            <person name="Ming Y."/>
            <person name="Huang W."/>
            <person name="Zhang S."/>
            <person name="Huang B."/>
            <person name="Zhang Y."/>
            <person name="Qu T."/>
            <person name="Ni P."/>
            <person name="Miao G."/>
            <person name="Wang J."/>
            <person name="Wang Q."/>
            <person name="Steinberg C.E."/>
            <person name="Wang H."/>
            <person name="Li N."/>
            <person name="Qian L."/>
            <person name="Zhang G."/>
            <person name="Li Y."/>
            <person name="Yang H."/>
            <person name="Liu X."/>
            <person name="Wang J."/>
            <person name="Yin Y."/>
            <person name="Wang J."/>
        </authorList>
    </citation>
    <scope>NUCLEOTIDE SEQUENCE [LARGE SCALE GENOMIC DNA]</scope>
    <source>
        <strain evidence="3">05x7-T-G4-1.051#20</strain>
    </source>
</reference>
<dbReference type="Gene3D" id="3.40.390.10">
    <property type="entry name" value="Collagenase (Catalytic Domain)"/>
    <property type="match status" value="2"/>
</dbReference>
<dbReference type="EMBL" id="JH818036">
    <property type="protein sequence ID" value="EKC19799.1"/>
    <property type="molecule type" value="Genomic_DNA"/>
</dbReference>
<evidence type="ECO:0000313" key="3">
    <source>
        <dbReference type="EMBL" id="EKC19799.1"/>
    </source>
</evidence>
<dbReference type="GO" id="GO:0004222">
    <property type="term" value="F:metalloendopeptidase activity"/>
    <property type="evidence" value="ECO:0007669"/>
    <property type="project" value="InterPro"/>
</dbReference>
<sequence length="613" mass="69391">MVRLGSSGCSPYNYEIDFHLRWNQAGVAIAHSSMRFIDRQADVSTSIIRTHFMFLLRQNLKTEKQILLEFETVSLMTLTMSVESPDSGKYVVYTVTSDESSTDLEDGGHVNFKDTEMDSLNSKPSPSRRPLRSFSSDSSKWSAYWSTREKCCCLWNVAFVLATSVLIFVVVYITKNGANNGSPDANYTWNPSGTYFVSTMTPVGPESDISKICYTPDCVRLSAEVRSRMNTSANPCEDFYEYACGGYQAPLTWTTPRVREVPDAVTQYYRSKIIVENLVDSFERDQTDGNLGPSHSLTKLLAHAVKYYGVSPLFKVIRLEKDKFAKIIAYRNYVRNIVKLVFGNGTSSFAVAYLRLTVNDVLDFEMRLNQRRALIAYANEAGILFKTDSRYNIYGDTVYSALLNNTDFYPIVFGAIRQKYRYQMDGYIISPLFMNTISDYNDWKQNIIISPIANRSPVFYHFASNALLFGSTGAFIAQILARVFDIDVILSHYLNGIIEQEVVFTFAHHFQCLVETFTKYTITDAGGAVHQVNGALTKGENFRDTLALQIAYDVKILCGFSENWEGTLPLQESFNECLRVGLESGIRINRDIRFLRKDLSSPVNQYVSTSPLP</sequence>
<dbReference type="SUPFAM" id="SSF55486">
    <property type="entry name" value="Metalloproteases ('zincins'), catalytic domain"/>
    <property type="match status" value="1"/>
</dbReference>
<dbReference type="AlphaFoldDB" id="K1PLT7"/>
<dbReference type="PANTHER" id="PTHR11733:SF167">
    <property type="entry name" value="FI17812P1-RELATED"/>
    <property type="match status" value="1"/>
</dbReference>
<accession>K1PLT7</accession>
<dbReference type="InterPro" id="IPR018497">
    <property type="entry name" value="Peptidase_M13_C"/>
</dbReference>